<evidence type="ECO:0000313" key="4">
    <source>
        <dbReference type="Proteomes" id="UP001143981"/>
    </source>
</evidence>
<feature type="transmembrane region" description="Helical" evidence="1">
    <location>
        <begin position="170"/>
        <end position="193"/>
    </location>
</feature>
<proteinExistence type="predicted"/>
<gene>
    <name evidence="3" type="ORF">LPJ61_004564</name>
</gene>
<keyword evidence="2" id="KW-0732">Signal</keyword>
<feature type="signal peptide" evidence="2">
    <location>
        <begin position="1"/>
        <end position="21"/>
    </location>
</feature>
<evidence type="ECO:0000313" key="3">
    <source>
        <dbReference type="EMBL" id="KAJ1727445.1"/>
    </source>
</evidence>
<keyword evidence="4" id="KW-1185">Reference proteome</keyword>
<keyword evidence="1" id="KW-0812">Transmembrane</keyword>
<feature type="chain" id="PRO_5040839315" description="MARVEL domain-containing protein" evidence="2">
    <location>
        <begin position="22"/>
        <end position="201"/>
    </location>
</feature>
<reference evidence="3" key="1">
    <citation type="submission" date="2022-07" db="EMBL/GenBank/DDBJ databases">
        <title>Phylogenomic reconstructions and comparative analyses of Kickxellomycotina fungi.</title>
        <authorList>
            <person name="Reynolds N.K."/>
            <person name="Stajich J.E."/>
            <person name="Barry K."/>
            <person name="Grigoriev I.V."/>
            <person name="Crous P."/>
            <person name="Smith M.E."/>
        </authorList>
    </citation>
    <scope>NUCLEOTIDE SEQUENCE</scope>
    <source>
        <strain evidence="3">BCRC 34381</strain>
    </source>
</reference>
<dbReference type="AlphaFoldDB" id="A0A9W7Y912"/>
<dbReference type="OrthoDB" id="5570839at2759"/>
<keyword evidence="1" id="KW-1133">Transmembrane helix</keyword>
<dbReference type="Proteomes" id="UP001143981">
    <property type="component" value="Unassembled WGS sequence"/>
</dbReference>
<dbReference type="EMBL" id="JANBOI010001097">
    <property type="protein sequence ID" value="KAJ1727445.1"/>
    <property type="molecule type" value="Genomic_DNA"/>
</dbReference>
<feature type="transmembrane region" description="Helical" evidence="1">
    <location>
        <begin position="53"/>
        <end position="76"/>
    </location>
</feature>
<feature type="transmembrane region" description="Helical" evidence="1">
    <location>
        <begin position="88"/>
        <end position="110"/>
    </location>
</feature>
<evidence type="ECO:0008006" key="5">
    <source>
        <dbReference type="Google" id="ProtNLM"/>
    </source>
</evidence>
<evidence type="ECO:0000256" key="2">
    <source>
        <dbReference type="SAM" id="SignalP"/>
    </source>
</evidence>
<sequence>MLRGCALGLVVVLLLLQFLCSLFETALYAGEKVYFDNNDLLYTKGWLYYFKWVIKPLSAAIALGLVLPAICSCCCGGSSGRFGTGGRVFPSVLAFFSLALTVLWAIIVGFQTRNSDRTTVGFIIGSSIAGGQFVYPLGDGFSLKNDCNAPPFTTVDHGTTACGLLKAESAVSIVCMGLWAIMLLISATLFCCVRRGTPKAL</sequence>
<comment type="caution">
    <text evidence="3">The sequence shown here is derived from an EMBL/GenBank/DDBJ whole genome shotgun (WGS) entry which is preliminary data.</text>
</comment>
<evidence type="ECO:0000256" key="1">
    <source>
        <dbReference type="SAM" id="Phobius"/>
    </source>
</evidence>
<name>A0A9W7Y912_9FUNG</name>
<accession>A0A9W7Y912</accession>
<organism evidence="3 4">
    <name type="scientific">Coemansia biformis</name>
    <dbReference type="NCBI Taxonomy" id="1286918"/>
    <lineage>
        <taxon>Eukaryota</taxon>
        <taxon>Fungi</taxon>
        <taxon>Fungi incertae sedis</taxon>
        <taxon>Zoopagomycota</taxon>
        <taxon>Kickxellomycotina</taxon>
        <taxon>Kickxellomycetes</taxon>
        <taxon>Kickxellales</taxon>
        <taxon>Kickxellaceae</taxon>
        <taxon>Coemansia</taxon>
    </lineage>
</organism>
<keyword evidence="1" id="KW-0472">Membrane</keyword>
<protein>
    <recommendedName>
        <fullName evidence="5">MARVEL domain-containing protein</fullName>
    </recommendedName>
</protein>